<dbReference type="GO" id="GO:0006412">
    <property type="term" value="P:translation"/>
    <property type="evidence" value="ECO:0007669"/>
    <property type="project" value="UniProtKB-UniRule"/>
</dbReference>
<dbReference type="CDD" id="cd06089">
    <property type="entry name" value="KOW_RPL26"/>
    <property type="match status" value="1"/>
</dbReference>
<evidence type="ECO:0000313" key="11">
    <source>
        <dbReference type="EMBL" id="TDT36956.1"/>
    </source>
</evidence>
<keyword evidence="4 8" id="KW-0689">Ribosomal protein</keyword>
<dbReference type="Pfam" id="PF00467">
    <property type="entry name" value="KOW"/>
    <property type="match status" value="1"/>
</dbReference>
<comment type="function">
    <text evidence="7 8">One of the proteins that surrounds the polypeptide exit tunnel on the outside of the subunit.</text>
</comment>
<dbReference type="OrthoDB" id="9807419at2"/>
<dbReference type="GO" id="GO:0005840">
    <property type="term" value="C:ribosome"/>
    <property type="evidence" value="ECO:0007669"/>
    <property type="project" value="UniProtKB-KW"/>
</dbReference>
<dbReference type="GO" id="GO:0003735">
    <property type="term" value="F:structural constituent of ribosome"/>
    <property type="evidence" value="ECO:0007669"/>
    <property type="project" value="InterPro"/>
</dbReference>
<reference evidence="11 12" key="1">
    <citation type="submission" date="2019-03" db="EMBL/GenBank/DDBJ databases">
        <title>Genomic Encyclopedia of Type Strains, Phase IV (KMG-IV): sequencing the most valuable type-strain genomes for metagenomic binning, comparative biology and taxonomic classification.</title>
        <authorList>
            <person name="Goeker M."/>
        </authorList>
    </citation>
    <scope>NUCLEOTIDE SEQUENCE [LARGE SCALE GENOMIC DNA]</scope>
    <source>
        <strain evidence="11 12">DSM 15505</strain>
    </source>
</reference>
<dbReference type="InterPro" id="IPR005824">
    <property type="entry name" value="KOW"/>
</dbReference>
<name>A0A4R7JI26_9GAMM</name>
<dbReference type="GO" id="GO:1990904">
    <property type="term" value="C:ribonucleoprotein complex"/>
    <property type="evidence" value="ECO:0007669"/>
    <property type="project" value="UniProtKB-KW"/>
</dbReference>
<dbReference type="FunFam" id="2.30.30.30:FF:000004">
    <property type="entry name" value="50S ribosomal protein L24"/>
    <property type="match status" value="1"/>
</dbReference>
<comment type="similarity">
    <text evidence="1 8">Belongs to the universal ribosomal protein uL24 family.</text>
</comment>
<dbReference type="NCBIfam" id="TIGR01079">
    <property type="entry name" value="rplX_bact"/>
    <property type="match status" value="1"/>
</dbReference>
<dbReference type="AlphaFoldDB" id="A0A4R7JI26"/>
<protein>
    <recommendedName>
        <fullName evidence="6 8">Large ribosomal subunit protein uL24</fullName>
    </recommendedName>
</protein>
<evidence type="ECO:0000256" key="1">
    <source>
        <dbReference type="ARBA" id="ARBA00010618"/>
    </source>
</evidence>
<dbReference type="InterPro" id="IPR057264">
    <property type="entry name" value="Ribosomal_uL24_C"/>
</dbReference>
<keyword evidence="5 8" id="KW-0687">Ribonucleoprotein</keyword>
<dbReference type="InterPro" id="IPR003256">
    <property type="entry name" value="Ribosomal_uL24"/>
</dbReference>
<dbReference type="InterPro" id="IPR014722">
    <property type="entry name" value="Rib_uL2_dom2"/>
</dbReference>
<dbReference type="PANTHER" id="PTHR12903">
    <property type="entry name" value="MITOCHONDRIAL RIBOSOMAL PROTEIN L24"/>
    <property type="match status" value="1"/>
</dbReference>
<gene>
    <name evidence="8" type="primary">rplX</name>
    <name evidence="11" type="ORF">DES49_2907</name>
</gene>
<accession>A0A4R7JI26</accession>
<evidence type="ECO:0000256" key="3">
    <source>
        <dbReference type="ARBA" id="ARBA00022884"/>
    </source>
</evidence>
<feature type="domain" description="Large ribosomal subunit protein uL24 C-terminal" evidence="10">
    <location>
        <begin position="38"/>
        <end position="102"/>
    </location>
</feature>
<keyword evidence="3 8" id="KW-0694">RNA-binding</keyword>
<evidence type="ECO:0000313" key="12">
    <source>
        <dbReference type="Proteomes" id="UP000295830"/>
    </source>
</evidence>
<dbReference type="InterPro" id="IPR041988">
    <property type="entry name" value="Ribosomal_uL24_KOW"/>
</dbReference>
<evidence type="ECO:0000256" key="7">
    <source>
        <dbReference type="ARBA" id="ARBA00058688"/>
    </source>
</evidence>
<proteinExistence type="inferred from homology"/>
<evidence type="ECO:0000256" key="6">
    <source>
        <dbReference type="ARBA" id="ARBA00035206"/>
    </source>
</evidence>
<sequence>MNKIKRNDEVVVTTGKDKNKRGKVLRIVDGERVIVSGINMVKKHTRPNPMMGTQGGIIEKEAPIHISNVAIYNPQNQKADRVGFQVQNDGTKVRVYRSTEEVVDNQ</sequence>
<dbReference type="GO" id="GO:0019843">
    <property type="term" value="F:rRNA binding"/>
    <property type="evidence" value="ECO:0007669"/>
    <property type="project" value="UniProtKB-UniRule"/>
</dbReference>
<dbReference type="Gene3D" id="2.30.30.30">
    <property type="match status" value="1"/>
</dbReference>
<evidence type="ECO:0000256" key="2">
    <source>
        <dbReference type="ARBA" id="ARBA00022730"/>
    </source>
</evidence>
<organism evidence="11 12">
    <name type="scientific">Halospina denitrificans</name>
    <dbReference type="NCBI Taxonomy" id="332522"/>
    <lineage>
        <taxon>Bacteria</taxon>
        <taxon>Pseudomonadati</taxon>
        <taxon>Pseudomonadota</taxon>
        <taxon>Gammaproteobacteria</taxon>
        <taxon>Halospina</taxon>
    </lineage>
</organism>
<feature type="domain" description="KOW" evidence="9">
    <location>
        <begin position="7"/>
        <end position="35"/>
    </location>
</feature>
<evidence type="ECO:0000256" key="4">
    <source>
        <dbReference type="ARBA" id="ARBA00022980"/>
    </source>
</evidence>
<keyword evidence="12" id="KW-1185">Reference proteome</keyword>
<dbReference type="Proteomes" id="UP000295830">
    <property type="component" value="Unassembled WGS sequence"/>
</dbReference>
<dbReference type="SUPFAM" id="SSF50104">
    <property type="entry name" value="Translation proteins SH3-like domain"/>
    <property type="match status" value="1"/>
</dbReference>
<comment type="subunit">
    <text evidence="8">Part of the 50S ribosomal subunit.</text>
</comment>
<evidence type="ECO:0000256" key="5">
    <source>
        <dbReference type="ARBA" id="ARBA00023274"/>
    </source>
</evidence>
<dbReference type="HAMAP" id="MF_01326_B">
    <property type="entry name" value="Ribosomal_uL24_B"/>
    <property type="match status" value="1"/>
</dbReference>
<dbReference type="RefSeq" id="WP_133737131.1">
    <property type="nucleotide sequence ID" value="NZ_SOAX01000008.1"/>
</dbReference>
<dbReference type="Pfam" id="PF17136">
    <property type="entry name" value="ribosomal_L24"/>
    <property type="match status" value="1"/>
</dbReference>
<evidence type="ECO:0000259" key="9">
    <source>
        <dbReference type="Pfam" id="PF00467"/>
    </source>
</evidence>
<dbReference type="EMBL" id="SOAX01000008">
    <property type="protein sequence ID" value="TDT36956.1"/>
    <property type="molecule type" value="Genomic_DNA"/>
</dbReference>
<comment type="function">
    <text evidence="8">One of two assembly initiator proteins, it binds directly to the 5'-end of the 23S rRNA, where it nucleates assembly of the 50S subunit.</text>
</comment>
<dbReference type="InterPro" id="IPR008991">
    <property type="entry name" value="Translation_prot_SH3-like_sf"/>
</dbReference>
<keyword evidence="2 8" id="KW-0699">rRNA-binding</keyword>
<comment type="caution">
    <text evidence="11">The sequence shown here is derived from an EMBL/GenBank/DDBJ whole genome shotgun (WGS) entry which is preliminary data.</text>
</comment>
<evidence type="ECO:0000259" key="10">
    <source>
        <dbReference type="Pfam" id="PF17136"/>
    </source>
</evidence>
<evidence type="ECO:0000256" key="8">
    <source>
        <dbReference type="HAMAP-Rule" id="MF_01326"/>
    </source>
</evidence>